<dbReference type="InterPro" id="IPR019151">
    <property type="entry name" value="Proteasome_assmbl_chaperone_2"/>
</dbReference>
<dbReference type="Pfam" id="PF09754">
    <property type="entry name" value="PAC2"/>
    <property type="match status" value="1"/>
</dbReference>
<reference evidence="1" key="1">
    <citation type="submission" date="2018-05" db="EMBL/GenBank/DDBJ databases">
        <authorList>
            <person name="Lanie J.A."/>
            <person name="Ng W.-L."/>
            <person name="Kazmierczak K.M."/>
            <person name="Andrzejewski T.M."/>
            <person name="Davidsen T.M."/>
            <person name="Wayne K.J."/>
            <person name="Tettelin H."/>
            <person name="Glass J.I."/>
            <person name="Rusch D."/>
            <person name="Podicherti R."/>
            <person name="Tsui H.-C.T."/>
            <person name="Winkler M.E."/>
        </authorList>
    </citation>
    <scope>NUCLEOTIDE SEQUENCE</scope>
</reference>
<feature type="non-terminal residue" evidence="1">
    <location>
        <position position="1"/>
    </location>
</feature>
<dbReference type="InterPro" id="IPR038389">
    <property type="entry name" value="PSMG2_sf"/>
</dbReference>
<gene>
    <name evidence="1" type="ORF">METZ01_LOCUS193982</name>
</gene>
<organism evidence="1">
    <name type="scientific">marine metagenome</name>
    <dbReference type="NCBI Taxonomy" id="408172"/>
    <lineage>
        <taxon>unclassified sequences</taxon>
        <taxon>metagenomes</taxon>
        <taxon>ecological metagenomes</taxon>
    </lineage>
</organism>
<evidence type="ECO:0008006" key="2">
    <source>
        <dbReference type="Google" id="ProtNLM"/>
    </source>
</evidence>
<proteinExistence type="predicted"/>
<feature type="non-terminal residue" evidence="1">
    <location>
        <position position="105"/>
    </location>
</feature>
<protein>
    <recommendedName>
        <fullName evidence="2">PAC2 family protein</fullName>
    </recommendedName>
</protein>
<accession>A0A382DRY1</accession>
<evidence type="ECO:0000313" key="1">
    <source>
        <dbReference type="EMBL" id="SVB41128.1"/>
    </source>
</evidence>
<sequence length="105" mass="11776">VNELIWDYDSLDSLNKPVLVVAFKGLFDASGSATSALEWLMEKSESENLGEIDSETFFDFTQERPLISFDKNGERALTWPKNKIVAIRTSGNERDLLAISGIEPH</sequence>
<dbReference type="SUPFAM" id="SSF159659">
    <property type="entry name" value="Cgl1923-like"/>
    <property type="match status" value="1"/>
</dbReference>
<dbReference type="Gene3D" id="3.40.50.10900">
    <property type="entry name" value="PAC-like subunit"/>
    <property type="match status" value="1"/>
</dbReference>
<dbReference type="AlphaFoldDB" id="A0A382DRY1"/>
<dbReference type="EMBL" id="UINC01040776">
    <property type="protein sequence ID" value="SVB41128.1"/>
    <property type="molecule type" value="Genomic_DNA"/>
</dbReference>
<name>A0A382DRY1_9ZZZZ</name>